<gene>
    <name evidence="4" type="ORF">ACFPFW_04150</name>
</gene>
<evidence type="ECO:0000313" key="4">
    <source>
        <dbReference type="EMBL" id="MFC5067205.1"/>
    </source>
</evidence>
<feature type="domain" description="Cell wall hydrolase SleB" evidence="3">
    <location>
        <begin position="230"/>
        <end position="340"/>
    </location>
</feature>
<dbReference type="GO" id="GO:0016787">
    <property type="term" value="F:hydrolase activity"/>
    <property type="evidence" value="ECO:0007669"/>
    <property type="project" value="UniProtKB-KW"/>
</dbReference>
<evidence type="ECO:0000256" key="1">
    <source>
        <dbReference type="SAM" id="MobiDB-lite"/>
    </source>
</evidence>
<protein>
    <submittedName>
        <fullName evidence="4">Cell wall hydrolase</fullName>
    </submittedName>
</protein>
<keyword evidence="2" id="KW-0732">Signal</keyword>
<sequence length="350" mass="38004">MRQRRSRLPSPVTIAGSVLAAFTLSTTTIAFQDAAALAGSKWEGEVRWLSYVAPAAPRPTVEFATLDSFDSSFPDQSPDDGAFVVAEANSIPEDDVDAEQSSLRHTILPPSLASRFAFAQAPIIERIDTMTGIGVYAEGSPDSAPTDQTIPDDAAADGSTPGTLTLASLTPSSSETPLEIAAMPVAPGTATVLAALPSDPISSPVQETLDKDMARAKKCLSEAVYFEARGEPLKGQYAVAQVVMNRTRSGYYPDNVCAVVYENKNRRNQCQFSFACDGIPDRIYDRQSWAIAQRVADDVLVKGTYLPDVGTATHYHATYVRPYWIRDMVKEARLGRHIFYRVRNWTGEGV</sequence>
<feature type="signal peptide" evidence="2">
    <location>
        <begin position="1"/>
        <end position="30"/>
    </location>
</feature>
<organism evidence="4 5">
    <name type="scientific">Flaviflagellibacter deserti</name>
    <dbReference type="NCBI Taxonomy" id="2267266"/>
    <lineage>
        <taxon>Bacteria</taxon>
        <taxon>Pseudomonadati</taxon>
        <taxon>Pseudomonadota</taxon>
        <taxon>Alphaproteobacteria</taxon>
        <taxon>Hyphomicrobiales</taxon>
        <taxon>Flaviflagellibacter</taxon>
    </lineage>
</organism>
<keyword evidence="5" id="KW-1185">Reference proteome</keyword>
<evidence type="ECO:0000256" key="2">
    <source>
        <dbReference type="SAM" id="SignalP"/>
    </source>
</evidence>
<dbReference type="Proteomes" id="UP001595796">
    <property type="component" value="Unassembled WGS sequence"/>
</dbReference>
<feature type="chain" id="PRO_5047146449" evidence="2">
    <location>
        <begin position="31"/>
        <end position="350"/>
    </location>
</feature>
<dbReference type="InterPro" id="IPR011105">
    <property type="entry name" value="Cell_wall_hydrolase_SleB"/>
</dbReference>
<dbReference type="InterPro" id="IPR042047">
    <property type="entry name" value="SleB_dom1"/>
</dbReference>
<dbReference type="Gene3D" id="1.10.10.2520">
    <property type="entry name" value="Cell wall hydrolase SleB, domain 1"/>
    <property type="match status" value="1"/>
</dbReference>
<proteinExistence type="predicted"/>
<name>A0ABV9YWP1_9HYPH</name>
<keyword evidence="4" id="KW-0378">Hydrolase</keyword>
<reference evidence="5" key="1">
    <citation type="journal article" date="2019" name="Int. J. Syst. Evol. Microbiol.">
        <title>The Global Catalogue of Microorganisms (GCM) 10K type strain sequencing project: providing services to taxonomists for standard genome sequencing and annotation.</title>
        <authorList>
            <consortium name="The Broad Institute Genomics Platform"/>
            <consortium name="The Broad Institute Genome Sequencing Center for Infectious Disease"/>
            <person name="Wu L."/>
            <person name="Ma J."/>
        </authorList>
    </citation>
    <scope>NUCLEOTIDE SEQUENCE [LARGE SCALE GENOMIC DNA]</scope>
    <source>
        <strain evidence="5">CGMCC 1.16444</strain>
    </source>
</reference>
<accession>A0ABV9YWP1</accession>
<evidence type="ECO:0000313" key="5">
    <source>
        <dbReference type="Proteomes" id="UP001595796"/>
    </source>
</evidence>
<comment type="caution">
    <text evidence="4">The sequence shown here is derived from an EMBL/GenBank/DDBJ whole genome shotgun (WGS) entry which is preliminary data.</text>
</comment>
<evidence type="ECO:0000259" key="3">
    <source>
        <dbReference type="Pfam" id="PF07486"/>
    </source>
</evidence>
<dbReference type="RefSeq" id="WP_114957177.1">
    <property type="nucleotide sequence ID" value="NZ_JBHSJF010000004.1"/>
</dbReference>
<dbReference type="EMBL" id="JBHSJF010000004">
    <property type="protein sequence ID" value="MFC5067205.1"/>
    <property type="molecule type" value="Genomic_DNA"/>
</dbReference>
<dbReference type="Pfam" id="PF07486">
    <property type="entry name" value="Hydrolase_2"/>
    <property type="match status" value="1"/>
</dbReference>
<feature type="region of interest" description="Disordered" evidence="1">
    <location>
        <begin position="138"/>
        <end position="161"/>
    </location>
</feature>